<evidence type="ECO:0008006" key="4">
    <source>
        <dbReference type="Google" id="ProtNLM"/>
    </source>
</evidence>
<name>A0ABV1E648_9FIRM</name>
<gene>
    <name evidence="2" type="ORF">WMO64_04770</name>
</gene>
<evidence type="ECO:0000256" key="1">
    <source>
        <dbReference type="SAM" id="Phobius"/>
    </source>
</evidence>
<reference evidence="2 3" key="1">
    <citation type="submission" date="2024-03" db="EMBL/GenBank/DDBJ databases">
        <title>Human intestinal bacterial collection.</title>
        <authorList>
            <person name="Pauvert C."/>
            <person name="Hitch T.C.A."/>
            <person name="Clavel T."/>
        </authorList>
    </citation>
    <scope>NUCLEOTIDE SEQUENCE [LARGE SCALE GENOMIC DNA]</scope>
    <source>
        <strain evidence="2 3">CLA-AP-H29</strain>
    </source>
</reference>
<keyword evidence="1" id="KW-0472">Membrane</keyword>
<proteinExistence type="predicted"/>
<protein>
    <recommendedName>
        <fullName evidence="4">VanZ-like domain-containing protein</fullName>
    </recommendedName>
</protein>
<comment type="caution">
    <text evidence="2">The sequence shown here is derived from an EMBL/GenBank/DDBJ whole genome shotgun (WGS) entry which is preliminary data.</text>
</comment>
<evidence type="ECO:0000313" key="2">
    <source>
        <dbReference type="EMBL" id="MEQ2442775.1"/>
    </source>
</evidence>
<sequence length="100" mass="10746">MLTGLPGAEGRFFAWYFHDILAGGMILALVNLLLSAGRLPPLTRVLPAAAFLLLCGLFWEYVSPLLISGSVSDPLDLLAYLAGGLAVLPLLRLTKAQRRP</sequence>
<feature type="transmembrane region" description="Helical" evidence="1">
    <location>
        <begin position="45"/>
        <end position="62"/>
    </location>
</feature>
<keyword evidence="3" id="KW-1185">Reference proteome</keyword>
<dbReference type="Proteomes" id="UP001464378">
    <property type="component" value="Unassembled WGS sequence"/>
</dbReference>
<evidence type="ECO:0000313" key="3">
    <source>
        <dbReference type="Proteomes" id="UP001464378"/>
    </source>
</evidence>
<organism evidence="2 3">
    <name type="scientific">Pseudoflavonifractor intestinihominis</name>
    <dbReference type="NCBI Taxonomy" id="3133171"/>
    <lineage>
        <taxon>Bacteria</taxon>
        <taxon>Bacillati</taxon>
        <taxon>Bacillota</taxon>
        <taxon>Clostridia</taxon>
        <taxon>Eubacteriales</taxon>
        <taxon>Oscillospiraceae</taxon>
        <taxon>Pseudoflavonifractor</taxon>
    </lineage>
</organism>
<feature type="transmembrane region" description="Helical" evidence="1">
    <location>
        <begin position="12"/>
        <end position="33"/>
    </location>
</feature>
<keyword evidence="1" id="KW-1133">Transmembrane helix</keyword>
<dbReference type="EMBL" id="JBBMFK010000005">
    <property type="protein sequence ID" value="MEQ2442775.1"/>
    <property type="molecule type" value="Genomic_DNA"/>
</dbReference>
<accession>A0ABV1E648</accession>
<feature type="transmembrane region" description="Helical" evidence="1">
    <location>
        <begin position="77"/>
        <end position="94"/>
    </location>
</feature>
<dbReference type="RefSeq" id="WP_349231183.1">
    <property type="nucleotide sequence ID" value="NZ_JBBMFK010000005.1"/>
</dbReference>
<keyword evidence="1" id="KW-0812">Transmembrane</keyword>